<dbReference type="EMBL" id="FPAB01000003">
    <property type="protein sequence ID" value="SFS70337.1"/>
    <property type="molecule type" value="Genomic_DNA"/>
</dbReference>
<evidence type="ECO:0000313" key="2">
    <source>
        <dbReference type="Proteomes" id="UP000198873"/>
    </source>
</evidence>
<dbReference type="Proteomes" id="UP000198873">
    <property type="component" value="Unassembled WGS sequence"/>
</dbReference>
<gene>
    <name evidence="1" type="ORF">SAMN05444716_103625</name>
</gene>
<reference evidence="2" key="1">
    <citation type="submission" date="2016-10" db="EMBL/GenBank/DDBJ databases">
        <authorList>
            <person name="Varghese N."/>
            <person name="Submissions S."/>
        </authorList>
    </citation>
    <scope>NUCLEOTIDE SEQUENCE [LARGE SCALE GENOMIC DNA]</scope>
    <source>
        <strain evidence="2">CGMCC 4.7047</strain>
    </source>
</reference>
<name>A0A1I6S067_9ACTN</name>
<organism evidence="1 2">
    <name type="scientific">Streptomyces harbinensis</name>
    <dbReference type="NCBI Taxonomy" id="1176198"/>
    <lineage>
        <taxon>Bacteria</taxon>
        <taxon>Bacillati</taxon>
        <taxon>Actinomycetota</taxon>
        <taxon>Actinomycetes</taxon>
        <taxon>Kitasatosporales</taxon>
        <taxon>Streptomycetaceae</taxon>
        <taxon>Streptomyces</taxon>
    </lineage>
</organism>
<dbReference type="AlphaFoldDB" id="A0A1I6S067"/>
<protein>
    <submittedName>
        <fullName evidence="1">Uncharacterized protein</fullName>
    </submittedName>
</protein>
<sequence length="109" mass="11505">MPGMTTRSTARTGRRLTRRITAFARAHGGSAEATVSYTGERGVRVVLVGADGGWGDLMAPDGDTARQALEAAGITPQDTFDAPLAAKVRTGRYEWSRMAGLQIGGPRNT</sequence>
<proteinExistence type="predicted"/>
<dbReference type="RefSeq" id="WP_019433827.1">
    <property type="nucleotide sequence ID" value="NZ_FPAB01000003.1"/>
</dbReference>
<evidence type="ECO:0000313" key="1">
    <source>
        <dbReference type="EMBL" id="SFS70337.1"/>
    </source>
</evidence>
<dbReference type="STRING" id="1176198.SAMN05444716_103625"/>
<accession>A0A1I6S067</accession>
<keyword evidence="2" id="KW-1185">Reference proteome</keyword>